<keyword evidence="3" id="KW-1185">Reference proteome</keyword>
<evidence type="ECO:0000313" key="3">
    <source>
        <dbReference type="Proteomes" id="UP000321436"/>
    </source>
</evidence>
<organism evidence="2 3">
    <name type="scientific">Chitinophaga cymbidii</name>
    <dbReference type="NCBI Taxonomy" id="1096750"/>
    <lineage>
        <taxon>Bacteria</taxon>
        <taxon>Pseudomonadati</taxon>
        <taxon>Bacteroidota</taxon>
        <taxon>Chitinophagia</taxon>
        <taxon>Chitinophagales</taxon>
        <taxon>Chitinophagaceae</taxon>
        <taxon>Chitinophaga</taxon>
    </lineage>
</organism>
<feature type="signal peptide" evidence="1">
    <location>
        <begin position="1"/>
        <end position="21"/>
    </location>
</feature>
<gene>
    <name evidence="2" type="ORF">CCY01nite_04680</name>
</gene>
<feature type="chain" id="PRO_5021849587" evidence="1">
    <location>
        <begin position="22"/>
        <end position="201"/>
    </location>
</feature>
<dbReference type="Proteomes" id="UP000321436">
    <property type="component" value="Unassembled WGS sequence"/>
</dbReference>
<accession>A0A512REY0</accession>
<dbReference type="OrthoDB" id="678622at2"/>
<comment type="caution">
    <text evidence="2">The sequence shown here is derived from an EMBL/GenBank/DDBJ whole genome shotgun (WGS) entry which is preliminary data.</text>
</comment>
<protein>
    <submittedName>
        <fullName evidence="2">Uncharacterized protein</fullName>
    </submittedName>
</protein>
<evidence type="ECO:0000313" key="2">
    <source>
        <dbReference type="EMBL" id="GEP94208.1"/>
    </source>
</evidence>
<sequence>MKKLLGLLSAGLILLSAATPADDLSQFEGIFQKDDNKKAYVQFSVKDGVLTGKQLWDGREYELVRTSDLEFVTKNEEHTAKFVKNGQGEVTKLVVSHRSEWTKVKNYKPLEGVQLTPQQLKNLEGKYVFQRDKKLSLRITAGEKSLTLKQSWDGKEIVLLAEDELTFFGRDQEFPAEFSKDSNGKITRLTCFVNDIWDRME</sequence>
<evidence type="ECO:0000256" key="1">
    <source>
        <dbReference type="SAM" id="SignalP"/>
    </source>
</evidence>
<dbReference type="RefSeq" id="WP_146857695.1">
    <property type="nucleotide sequence ID" value="NZ_BKAU01000001.1"/>
</dbReference>
<dbReference type="EMBL" id="BKAU01000001">
    <property type="protein sequence ID" value="GEP94208.1"/>
    <property type="molecule type" value="Genomic_DNA"/>
</dbReference>
<name>A0A512REY0_9BACT</name>
<dbReference type="AlphaFoldDB" id="A0A512REY0"/>
<proteinExistence type="predicted"/>
<reference evidence="2 3" key="1">
    <citation type="submission" date="2019-07" db="EMBL/GenBank/DDBJ databases">
        <title>Whole genome shotgun sequence of Chitinophaga cymbidii NBRC 109752.</title>
        <authorList>
            <person name="Hosoyama A."/>
            <person name="Uohara A."/>
            <person name="Ohji S."/>
            <person name="Ichikawa N."/>
        </authorList>
    </citation>
    <scope>NUCLEOTIDE SEQUENCE [LARGE SCALE GENOMIC DNA]</scope>
    <source>
        <strain evidence="2 3">NBRC 109752</strain>
    </source>
</reference>
<keyword evidence="1" id="KW-0732">Signal</keyword>